<dbReference type="PRINTS" id="PR01270">
    <property type="entry name" value="HDASUPER"/>
</dbReference>
<reference evidence="12" key="1">
    <citation type="journal article" date="2014" name="Genome Announc.">
        <title>Draft Genome Sequence of the Yeast Pseudozyma antarctica Type Strain JCM10317, a Producer of the Glycolipid Biosurfactants, Mannosylerythritol Lipids.</title>
        <authorList>
            <person name="Saika A."/>
            <person name="Koike H."/>
            <person name="Hori T."/>
            <person name="Fukuoka T."/>
            <person name="Sato S."/>
            <person name="Habe H."/>
            <person name="Kitamoto D."/>
            <person name="Morita T."/>
        </authorList>
    </citation>
    <scope>NUCLEOTIDE SEQUENCE [LARGE SCALE GENOMIC DNA]</scope>
    <source>
        <strain evidence="12">JCM 10317</strain>
    </source>
</reference>
<evidence type="ECO:0000256" key="6">
    <source>
        <dbReference type="ARBA" id="ARBA00022853"/>
    </source>
</evidence>
<dbReference type="HOGENOM" id="CLU_007727_4_3_1"/>
<dbReference type="Gene3D" id="3.40.800.20">
    <property type="entry name" value="Histone deacetylase domain"/>
    <property type="match status" value="1"/>
</dbReference>
<dbReference type="EC" id="3.5.1.98" evidence="3"/>
<dbReference type="GO" id="GO:0000118">
    <property type="term" value="C:histone deacetylase complex"/>
    <property type="evidence" value="ECO:0007669"/>
    <property type="project" value="TreeGrafter"/>
</dbReference>
<dbReference type="InterPro" id="IPR037138">
    <property type="entry name" value="His_deacetylse_dom_sf"/>
</dbReference>
<dbReference type="EMBL" id="DF830075">
    <property type="protein sequence ID" value="GAK65368.1"/>
    <property type="molecule type" value="Genomic_DNA"/>
</dbReference>
<dbReference type="SUPFAM" id="SSF52768">
    <property type="entry name" value="Arginase/deacetylase"/>
    <property type="match status" value="1"/>
</dbReference>
<evidence type="ECO:0000256" key="9">
    <source>
        <dbReference type="ARBA" id="ARBA00023242"/>
    </source>
</evidence>
<dbReference type="InterPro" id="IPR019154">
    <property type="entry name" value="Arb2-like_domain"/>
</dbReference>
<proteinExistence type="inferred from homology"/>
<comment type="similarity">
    <text evidence="2">Belongs to the histone deacetylase family. HD type 2 subfamily.</text>
</comment>
<dbReference type="Pfam" id="PF00850">
    <property type="entry name" value="Hist_deacetyl"/>
    <property type="match status" value="1"/>
</dbReference>
<dbReference type="InterPro" id="IPR000286">
    <property type="entry name" value="HDACs"/>
</dbReference>
<evidence type="ECO:0000256" key="3">
    <source>
        <dbReference type="ARBA" id="ARBA00012111"/>
    </source>
</evidence>
<keyword evidence="4" id="KW-0678">Repressor</keyword>
<name>A0A081CFC2_PSEA2</name>
<evidence type="ECO:0000256" key="5">
    <source>
        <dbReference type="ARBA" id="ARBA00022801"/>
    </source>
</evidence>
<accession>A0A081CFC2</accession>
<dbReference type="Pfam" id="PF09757">
    <property type="entry name" value="Arb2-like"/>
    <property type="match status" value="1"/>
</dbReference>
<evidence type="ECO:0000256" key="7">
    <source>
        <dbReference type="ARBA" id="ARBA00023015"/>
    </source>
</evidence>
<dbReference type="RefSeq" id="XP_014656572.1">
    <property type="nucleotide sequence ID" value="XM_014801086.1"/>
</dbReference>
<keyword evidence="7" id="KW-0805">Transcription regulation</keyword>
<comment type="subcellular location">
    <subcellularLocation>
        <location evidence="1">Nucleus</location>
    </subcellularLocation>
</comment>
<dbReference type="AlphaFoldDB" id="A0A081CFC2"/>
<dbReference type="GO" id="GO:0040029">
    <property type="term" value="P:epigenetic regulation of gene expression"/>
    <property type="evidence" value="ECO:0007669"/>
    <property type="project" value="TreeGrafter"/>
</dbReference>
<dbReference type="GeneID" id="26304449"/>
<dbReference type="Proteomes" id="UP000053758">
    <property type="component" value="Unassembled WGS sequence"/>
</dbReference>
<dbReference type="GO" id="GO:0141221">
    <property type="term" value="F:histone deacetylase activity, hydrolytic mechanism"/>
    <property type="evidence" value="ECO:0007669"/>
    <property type="project" value="UniProtKB-EC"/>
</dbReference>
<dbReference type="PANTHER" id="PTHR10625:SF5">
    <property type="entry name" value="HISTONE DEACETYLASE"/>
    <property type="match status" value="1"/>
</dbReference>
<keyword evidence="8" id="KW-0804">Transcription</keyword>
<dbReference type="InterPro" id="IPR023696">
    <property type="entry name" value="Ureohydrolase_dom_sf"/>
</dbReference>
<keyword evidence="6" id="KW-0156">Chromatin regulator</keyword>
<evidence type="ECO:0000256" key="10">
    <source>
        <dbReference type="ARBA" id="ARBA00048287"/>
    </source>
</evidence>
<dbReference type="FunFam" id="3.40.800.20:FF:000005">
    <property type="entry name" value="histone deacetylase 6"/>
    <property type="match status" value="1"/>
</dbReference>
<dbReference type="PANTHER" id="PTHR10625">
    <property type="entry name" value="HISTONE DEACETYLASE HDAC1-RELATED"/>
    <property type="match status" value="1"/>
</dbReference>
<evidence type="ECO:0000313" key="12">
    <source>
        <dbReference type="Proteomes" id="UP000053758"/>
    </source>
</evidence>
<evidence type="ECO:0000256" key="4">
    <source>
        <dbReference type="ARBA" id="ARBA00022491"/>
    </source>
</evidence>
<dbReference type="InterPro" id="IPR023801">
    <property type="entry name" value="His_deacetylse_dom"/>
</dbReference>
<keyword evidence="5" id="KW-0378">Hydrolase</keyword>
<comment type="catalytic activity">
    <reaction evidence="10">
        <text>N(6)-acetyl-L-lysyl-[histone] + H2O = L-lysyl-[histone] + acetate</text>
        <dbReference type="Rhea" id="RHEA:58196"/>
        <dbReference type="Rhea" id="RHEA-COMP:9845"/>
        <dbReference type="Rhea" id="RHEA-COMP:11338"/>
        <dbReference type="ChEBI" id="CHEBI:15377"/>
        <dbReference type="ChEBI" id="CHEBI:29969"/>
        <dbReference type="ChEBI" id="CHEBI:30089"/>
        <dbReference type="ChEBI" id="CHEBI:61930"/>
        <dbReference type="EC" id="3.5.1.98"/>
    </reaction>
</comment>
<gene>
    <name evidence="11" type="ORF">PAN0_008d3585</name>
</gene>
<evidence type="ECO:0000256" key="1">
    <source>
        <dbReference type="ARBA" id="ARBA00004123"/>
    </source>
</evidence>
<evidence type="ECO:0000313" key="11">
    <source>
        <dbReference type="EMBL" id="GAK65368.1"/>
    </source>
</evidence>
<evidence type="ECO:0000256" key="2">
    <source>
        <dbReference type="ARBA" id="ARBA00007738"/>
    </source>
</evidence>
<evidence type="ECO:0000256" key="8">
    <source>
        <dbReference type="ARBA" id="ARBA00023163"/>
    </source>
</evidence>
<keyword evidence="9" id="KW-0539">Nucleus</keyword>
<protein>
    <recommendedName>
        <fullName evidence="3">histone deacetylase</fullName>
        <ecNumber evidence="3">3.5.1.98</ecNumber>
    </recommendedName>
</protein>
<sequence length="738" mass="81475">MAESSRSAQWTNGQQAIVVIDDDDVAMPSASTYVAGRQAHSPAGSLTNLTPAMSVTTSSHSSDDRDLVGMSNGTGLGAREEASGALDKFRTGYVYSSEMMLHSNPIDPEHPERPVRIYKIFRKLQENSLLQHMKRIKIREVTKDEVMLVHDQGIWDGVERTALYHPDIIKEQVQRLENLSSLYINEHSAFAARLSCGGAIELCDAIASGRIRNGFAIVRPPGHHAEPDKSMGFCFYNNVAVATRYLQQKYPQTIRKILILDWDVHHGNGTQRAFENDAEVLYVSLHRYEGGAFYPGSKYGNYDSAGTGPGEGKSVNVPWPTKGMGDADYMYAFHHLVMPIALEFAPDFVIISAGFDAAEGDPIGESRVTPGGYAQMTHALTSLCDGKVAVVLEGGYNPDAVADSAHAVTEVILARRTVEPKETVASTIAANTVREVCRFHQRYWKSLKVPDLEADDVDFDTHDAPPSVRIEDLVSEYRNSVLADRFDLFEVPLPEADIHFSGQVLCSEGILERFSTVVFFVHDMGNLRSGRPRLGSTIEGEAMRLVDASSLVMSYVRDKAYGLVDMNIMREFRAVKPYAHDAMPRAAVTDDSERIAEANEAAAFVWDNIVSLARASTTTKIVMIGFGTGCDVLTSLIQARDVETQVKAVVNIVGYNEMPRIDPTAELAKKKWYYAKSKVLAPADHRHILERGDSVPLKRFGKITPVDDVAPINILSYRFGEITSFIEKKLNLSPRPPA</sequence>
<organism evidence="11 12">
    <name type="scientific">Pseudozyma antarctica</name>
    <name type="common">Yeast</name>
    <name type="synonym">Candida antarctica</name>
    <dbReference type="NCBI Taxonomy" id="84753"/>
    <lineage>
        <taxon>Eukaryota</taxon>
        <taxon>Fungi</taxon>
        <taxon>Dikarya</taxon>
        <taxon>Basidiomycota</taxon>
        <taxon>Ustilaginomycotina</taxon>
        <taxon>Ustilaginomycetes</taxon>
        <taxon>Ustilaginales</taxon>
        <taxon>Ustilaginaceae</taxon>
        <taxon>Moesziomyces</taxon>
    </lineage>
</organism>
<keyword evidence="12" id="KW-1185">Reference proteome</keyword>
<dbReference type="OrthoDB" id="424012at2759"/>